<evidence type="ECO:0000313" key="2">
    <source>
        <dbReference type="Proteomes" id="UP000179840"/>
    </source>
</evidence>
<gene>
    <name evidence="1" type="ORF">AKG95_12315</name>
</gene>
<reference evidence="1 2" key="1">
    <citation type="submission" date="2015-06" db="EMBL/GenBank/DDBJ databases">
        <title>Draft genome sequencing of a biphenyl-degrading bacterium, Janthinobacterium lividum MEG1.</title>
        <authorList>
            <person name="Shimodaira J."/>
            <person name="Hatta T."/>
        </authorList>
    </citation>
    <scope>NUCLEOTIDE SEQUENCE [LARGE SCALE GENOMIC DNA]</scope>
    <source>
        <strain evidence="1 2">MEG1</strain>
    </source>
</reference>
<dbReference type="GO" id="GO:0004623">
    <property type="term" value="F:phospholipase A2 activity"/>
    <property type="evidence" value="ECO:0007669"/>
    <property type="project" value="InterPro"/>
</dbReference>
<accession>A0A1S1U638</accession>
<dbReference type="AlphaFoldDB" id="A0A1S1U638"/>
<dbReference type="GO" id="GO:0016042">
    <property type="term" value="P:lipid catabolic process"/>
    <property type="evidence" value="ECO:0007669"/>
    <property type="project" value="InterPro"/>
</dbReference>
<dbReference type="GO" id="GO:0005509">
    <property type="term" value="F:calcium ion binding"/>
    <property type="evidence" value="ECO:0007669"/>
    <property type="project" value="InterPro"/>
</dbReference>
<proteinExistence type="predicted"/>
<name>A0A1S1U638_9BURK</name>
<dbReference type="PROSITE" id="PS51318">
    <property type="entry name" value="TAT"/>
    <property type="match status" value="1"/>
</dbReference>
<dbReference type="SUPFAM" id="SSF48619">
    <property type="entry name" value="Phospholipase A2, PLA2"/>
    <property type="match status" value="1"/>
</dbReference>
<dbReference type="Proteomes" id="UP000179840">
    <property type="component" value="Unassembled WGS sequence"/>
</dbReference>
<protein>
    <submittedName>
        <fullName evidence="1">Uncharacterized protein</fullName>
    </submittedName>
</protein>
<comment type="caution">
    <text evidence="1">The sequence shown here is derived from an EMBL/GenBank/DDBJ whole genome shotgun (WGS) entry which is preliminary data.</text>
</comment>
<sequence>MNDMKTSDHTVLDDIARTLAGVTSRRAALKMVVLGLGGMTLARFGIDNAWAVRNCLCNNRVYDSALACCTPNGVVQKHPIANLADCPSRTANLAHTCTANGCGAAGSWVSPPQSYFGVNFVPTCNTHDCCYDKCNQNKAACDTNFLGDLGAICTAAFPGTGSIQNIKRGGCLSQAQAYYNAVSSYGQNAYDDAQKLSCDCCPPEACRTCAGGSCGAFPACVGGGDCVCFTTPNGSGVCVHGNTPCAGLPTCSSNDDCPPGYGCAGSNCCGGTALCGPLCSDLTNASIISPFGGAQRYDGPTLGGKR</sequence>
<dbReference type="GO" id="GO:0006644">
    <property type="term" value="P:phospholipid metabolic process"/>
    <property type="evidence" value="ECO:0007669"/>
    <property type="project" value="InterPro"/>
</dbReference>
<dbReference type="EMBL" id="LFKP01000008">
    <property type="protein sequence ID" value="OHV95716.1"/>
    <property type="molecule type" value="Genomic_DNA"/>
</dbReference>
<dbReference type="GO" id="GO:0050482">
    <property type="term" value="P:arachidonate secretion"/>
    <property type="evidence" value="ECO:0007669"/>
    <property type="project" value="InterPro"/>
</dbReference>
<organism evidence="1 2">
    <name type="scientific">Janthinobacterium lividum</name>
    <dbReference type="NCBI Taxonomy" id="29581"/>
    <lineage>
        <taxon>Bacteria</taxon>
        <taxon>Pseudomonadati</taxon>
        <taxon>Pseudomonadota</taxon>
        <taxon>Betaproteobacteria</taxon>
        <taxon>Burkholderiales</taxon>
        <taxon>Oxalobacteraceae</taxon>
        <taxon>Janthinobacterium</taxon>
    </lineage>
</organism>
<dbReference type="InterPro" id="IPR010711">
    <property type="entry name" value="PLA2G12"/>
</dbReference>
<dbReference type="Pfam" id="PF06951">
    <property type="entry name" value="PLA2G12"/>
    <property type="match status" value="1"/>
</dbReference>
<evidence type="ECO:0000313" key="1">
    <source>
        <dbReference type="EMBL" id="OHV95716.1"/>
    </source>
</evidence>
<dbReference type="Gene3D" id="1.20.90.10">
    <property type="entry name" value="Phospholipase A2 domain"/>
    <property type="match status" value="1"/>
</dbReference>
<dbReference type="InterPro" id="IPR006311">
    <property type="entry name" value="TAT_signal"/>
</dbReference>
<dbReference type="GO" id="GO:0005576">
    <property type="term" value="C:extracellular region"/>
    <property type="evidence" value="ECO:0007669"/>
    <property type="project" value="InterPro"/>
</dbReference>
<dbReference type="InterPro" id="IPR036444">
    <property type="entry name" value="PLipase_A2_dom_sf"/>
</dbReference>